<name>A0A645GN38_9ZZZZ</name>
<organism evidence="1">
    <name type="scientific">bioreactor metagenome</name>
    <dbReference type="NCBI Taxonomy" id="1076179"/>
    <lineage>
        <taxon>unclassified sequences</taxon>
        <taxon>metagenomes</taxon>
        <taxon>ecological metagenomes</taxon>
    </lineage>
</organism>
<gene>
    <name evidence="1" type="ORF">SDC9_172783</name>
</gene>
<dbReference type="EMBL" id="VSSQ01074527">
    <property type="protein sequence ID" value="MPN25374.1"/>
    <property type="molecule type" value="Genomic_DNA"/>
</dbReference>
<dbReference type="AlphaFoldDB" id="A0A645GN38"/>
<evidence type="ECO:0000313" key="1">
    <source>
        <dbReference type="EMBL" id="MPN25374.1"/>
    </source>
</evidence>
<protein>
    <submittedName>
        <fullName evidence="1">Uncharacterized protein</fullName>
    </submittedName>
</protein>
<sequence length="48" mass="4992">MVEAGEVALPVDGDSRLALIRVFDDRVGLAPPILPGGVHDAIGAIIRE</sequence>
<proteinExistence type="predicted"/>
<reference evidence="1" key="1">
    <citation type="submission" date="2019-08" db="EMBL/GenBank/DDBJ databases">
        <authorList>
            <person name="Kucharzyk K."/>
            <person name="Murdoch R.W."/>
            <person name="Higgins S."/>
            <person name="Loffler F."/>
        </authorList>
    </citation>
    <scope>NUCLEOTIDE SEQUENCE</scope>
</reference>
<comment type="caution">
    <text evidence="1">The sequence shown here is derived from an EMBL/GenBank/DDBJ whole genome shotgun (WGS) entry which is preliminary data.</text>
</comment>
<accession>A0A645GN38</accession>